<feature type="transmembrane region" description="Helical" evidence="1">
    <location>
        <begin position="1799"/>
        <end position="1816"/>
    </location>
</feature>
<accession>A0A1J1I1T7</accession>
<feature type="signal peptide" evidence="2">
    <location>
        <begin position="1"/>
        <end position="16"/>
    </location>
</feature>
<feature type="chain" id="PRO_5012656066" evidence="2">
    <location>
        <begin position="17"/>
        <end position="1831"/>
    </location>
</feature>
<dbReference type="PANTHER" id="PTHR11161:SF4">
    <property type="entry name" value="DROP DEAD"/>
    <property type="match status" value="1"/>
</dbReference>
<feature type="transmembrane region" description="Helical" evidence="1">
    <location>
        <begin position="836"/>
        <end position="856"/>
    </location>
</feature>
<dbReference type="GO" id="GO:0016747">
    <property type="term" value="F:acyltransferase activity, transferring groups other than amino-acyl groups"/>
    <property type="evidence" value="ECO:0007669"/>
    <property type="project" value="InterPro"/>
</dbReference>
<evidence type="ECO:0000313" key="4">
    <source>
        <dbReference type="EMBL" id="CRK92337.1"/>
    </source>
</evidence>
<dbReference type="InterPro" id="IPR006621">
    <property type="entry name" value="Nose-resist-to-fluoxetine_N"/>
</dbReference>
<dbReference type="PANTHER" id="PTHR11161">
    <property type="entry name" value="O-ACYLTRANSFERASE"/>
    <property type="match status" value="1"/>
</dbReference>
<dbReference type="PROSITE" id="PS51257">
    <property type="entry name" value="PROKAR_LIPOPROTEIN"/>
    <property type="match status" value="1"/>
</dbReference>
<evidence type="ECO:0000256" key="1">
    <source>
        <dbReference type="SAM" id="Phobius"/>
    </source>
</evidence>
<keyword evidence="2" id="KW-0732">Signal</keyword>
<feature type="transmembrane region" description="Helical" evidence="1">
    <location>
        <begin position="1668"/>
        <end position="1687"/>
    </location>
</feature>
<dbReference type="InterPro" id="IPR052728">
    <property type="entry name" value="O2_lipid_transport_reg"/>
</dbReference>
<feature type="transmembrane region" description="Helical" evidence="1">
    <location>
        <begin position="629"/>
        <end position="650"/>
    </location>
</feature>
<feature type="transmembrane region" description="Helical" evidence="1">
    <location>
        <begin position="896"/>
        <end position="916"/>
    </location>
</feature>
<feature type="transmembrane region" description="Helical" evidence="1">
    <location>
        <begin position="1149"/>
        <end position="1168"/>
    </location>
</feature>
<dbReference type="EMBL" id="CVRI01000025">
    <property type="protein sequence ID" value="CRK92337.1"/>
    <property type="molecule type" value="Genomic_DNA"/>
</dbReference>
<feature type="domain" description="Nose resistant-to-fluoxetine protein N-terminal" evidence="3">
    <location>
        <begin position="1398"/>
        <end position="1552"/>
    </location>
</feature>
<feature type="transmembrane region" description="Helical" evidence="1">
    <location>
        <begin position="1070"/>
        <end position="1087"/>
    </location>
</feature>
<feature type="transmembrane region" description="Helical" evidence="1">
    <location>
        <begin position="1707"/>
        <end position="1727"/>
    </location>
</feature>
<feature type="transmembrane region" description="Helical" evidence="1">
    <location>
        <begin position="1776"/>
        <end position="1792"/>
    </location>
</feature>
<evidence type="ECO:0000259" key="3">
    <source>
        <dbReference type="SMART" id="SM00703"/>
    </source>
</evidence>
<gene>
    <name evidence="4" type="ORF">CLUMA_CG005850</name>
</gene>
<feature type="transmembrane region" description="Helical" evidence="1">
    <location>
        <begin position="454"/>
        <end position="472"/>
    </location>
</feature>
<feature type="transmembrane region" description="Helical" evidence="1">
    <location>
        <begin position="1121"/>
        <end position="1137"/>
    </location>
</feature>
<name>A0A1J1I1T7_9DIPT</name>
<keyword evidence="1" id="KW-1133">Transmembrane helix</keyword>
<keyword evidence="5" id="KW-1185">Reference proteome</keyword>
<feature type="transmembrane region" description="Helical" evidence="1">
    <location>
        <begin position="478"/>
        <end position="498"/>
    </location>
</feature>
<feature type="transmembrane region" description="Helical" evidence="1">
    <location>
        <begin position="587"/>
        <end position="608"/>
    </location>
</feature>
<reference evidence="4 5" key="1">
    <citation type="submission" date="2015-04" db="EMBL/GenBank/DDBJ databases">
        <authorList>
            <person name="Syromyatnikov M.Y."/>
            <person name="Popov V.N."/>
        </authorList>
    </citation>
    <scope>NUCLEOTIDE SEQUENCE [LARGE SCALE GENOMIC DNA]</scope>
</reference>
<feature type="transmembrane region" description="Helical" evidence="1">
    <location>
        <begin position="1565"/>
        <end position="1583"/>
    </location>
</feature>
<feature type="transmembrane region" description="Helical" evidence="1">
    <location>
        <begin position="1045"/>
        <end position="1063"/>
    </location>
</feature>
<dbReference type="OrthoDB" id="4794873at2759"/>
<dbReference type="InterPro" id="IPR002656">
    <property type="entry name" value="Acyl_transf_3_dom"/>
</dbReference>
<dbReference type="Proteomes" id="UP000183832">
    <property type="component" value="Unassembled WGS sequence"/>
</dbReference>
<keyword evidence="1" id="KW-0472">Membrane</keyword>
<protein>
    <submittedName>
        <fullName evidence="4">CLUMA_CG005850, isoform A</fullName>
    </submittedName>
</protein>
<organism evidence="4 5">
    <name type="scientific">Clunio marinus</name>
    <dbReference type="NCBI Taxonomy" id="568069"/>
    <lineage>
        <taxon>Eukaryota</taxon>
        <taxon>Metazoa</taxon>
        <taxon>Ecdysozoa</taxon>
        <taxon>Arthropoda</taxon>
        <taxon>Hexapoda</taxon>
        <taxon>Insecta</taxon>
        <taxon>Pterygota</taxon>
        <taxon>Neoptera</taxon>
        <taxon>Endopterygota</taxon>
        <taxon>Diptera</taxon>
        <taxon>Nematocera</taxon>
        <taxon>Chironomoidea</taxon>
        <taxon>Chironomidae</taxon>
        <taxon>Clunio</taxon>
    </lineage>
</organism>
<evidence type="ECO:0000313" key="5">
    <source>
        <dbReference type="Proteomes" id="UP000183832"/>
    </source>
</evidence>
<feature type="transmembrane region" description="Helical" evidence="1">
    <location>
        <begin position="670"/>
        <end position="688"/>
    </location>
</feature>
<dbReference type="Pfam" id="PF01757">
    <property type="entry name" value="Acyl_transf_3"/>
    <property type="match status" value="3"/>
</dbReference>
<feature type="transmembrane region" description="Helical" evidence="1">
    <location>
        <begin position="556"/>
        <end position="575"/>
    </location>
</feature>
<feature type="transmembrane region" description="Helical" evidence="1">
    <location>
        <begin position="1252"/>
        <end position="1276"/>
    </location>
</feature>
<proteinExistence type="predicted"/>
<feature type="transmembrane region" description="Helical" evidence="1">
    <location>
        <begin position="244"/>
        <end position="262"/>
    </location>
</feature>
<dbReference type="Pfam" id="PF20146">
    <property type="entry name" value="NRF"/>
    <property type="match status" value="3"/>
</dbReference>
<feature type="transmembrane region" description="Helical" evidence="1">
    <location>
        <begin position="308"/>
        <end position="329"/>
    </location>
</feature>
<keyword evidence="1" id="KW-0812">Transmembrane</keyword>
<feature type="transmembrane region" description="Helical" evidence="1">
    <location>
        <begin position="389"/>
        <end position="409"/>
    </location>
</feature>
<evidence type="ECO:0000256" key="2">
    <source>
        <dbReference type="SAM" id="SignalP"/>
    </source>
</evidence>
<feature type="domain" description="Nose resistant-to-fluoxetine protein N-terminal" evidence="3">
    <location>
        <begin position="73"/>
        <end position="225"/>
    </location>
</feature>
<sequence length="1831" mass="211482">MKVLLLFLSFLVVSSCFENDALNVSRHENEKNKNTFQSSSLLKTFEREKLIELRKFLLDFGEYNEILDNTNITQQCKIDFQEYLKNLMNFELWALEMYDSSAKISSGLLSGNINNFGDFDECLHVQQSINGIRGQYCLAYIKINVPQDMLHVRRLKELSHSLETFQSNFTKGLDDLYHYIPIFSSFLWSSCLPSTCSYTEFIQVVQGQFNKFLNGTDIQAEVKSENNLCQSQMNTMTLSTSTNVVLFFVAALVVIIIVTTLYDFMALNPEDTNGTITSSFSLVRNWKELMTVDEYDENDVRSVHGIRFVAVLMIFISHKSFFIYFYPMANRTNLIAETFKGSTVLIRAGFLYTELFLMISGFLAAYSLLRRLEERKKINFLKEYFDRYLRIMPSVLALILFTSHIMPYIGSGPLYKILTEREAELCSKYWWRNLLFINIWFGVRPMCGFHTQHVSIDFELFLVAPFFVAFIYKLPKKGIKFLIATAIVSSVAKCLVAYQNNLSEFIIHGLTSRQLFETADLMYILPQFRFTSYAMGILAGCVIKRARDVKISLTQLYSLWTLTLSAMFLSLTLASKLTAQDYQYNPLHASAMTFLPIPFCFFFILIIFTSEMKYSNFLTNFLEWKGFKVTTKLSYSFYLVQFVVFSYNTGSARGSTFYNLIQTGIDCDELVFILLGTFLLTLCVEIPVKNLRKSLFRDRIVIRFIEVLSKQYMKLERPFDLSHISNITSECRADSHKFIEALKKFELWALKMHDATAKISSGLLNGNPGHRVPRYSTINWGICVPSSCTHQDVEVALTYYIKRFTSGTGINVDIRVEKTMCQVKDRKWFMNLTQSTIIAISSMIILLLIILGSTFYDYNSPIESKSQLLTSFSFIRNMRSLTTIRHESGEIKVAHAIRFFNAIMLVVAHKCMALFFNPYSNRTDMTEMLGKPWTVLARAASLYTDPFLMLSGMLTAHSLIGKLQRGHRINILKEYLGRYLRIMPSLAFLIAFCTFILPLLGDGPQWNLVVTHHSDICKNYWWRNLLFIHNWFGFSNLCLTHTHHLGIDTELFWISPFLILTLWKWPKKGMKMLFGLAALSTIARYYVTFKYDLSNYVFYGTSIKQMFETADIMYINPLHRFTVYAMGISLGYILQMFKDYKLSEQQLKIGWYVSIASILLAFFGPAPMGDIDYKFNATHAAHYAALAPIAWCMFFGWVILVSQLGHKNKFISVLEWKGFSFCTKLSYGLYLTQFPVFFYNVGKVRSPIQYNFFNIILSTNEFICIIAVTIALTLFVEMPCNNLKTLLFDKKRVPRSEKKQLDLNSNIKVSVGDVCEKINKMLIKTVVILFYVNFCFGYTRDVNFKINENETIVDLLTRSMEITDYIVPEIDGEDFINILSPKIMELQPPFDLSSYNVSLKCQQSSEEFMIALNKFELWALRMYDASAKLTSGILNGNVNQFGDFDQCLETIIEKKSFQAQYCLAYIQPSVSSNFKYLNYLRTLALSFEAYKSKFEDPSHVVPKTSQIQWAFCIPSTCTHEELQHVLQQKLKTFVNSSIINFDVEVKKEMCQIREESKEYDLGTKLALYFVAFVAIITLLSTFYETYSASESQNEWLTAFSLKKNLKDMMSIEVPKGDIASPHGIRLFSTIMLILSHRSMEVEFNPVVNRTQISLMARTPITVLFRGSYLYTDTFLMLSGMLVAYSFIGRLQRGQNINVLKEIAARYFRVVPPMAALLLFGTFILPLLGDGPQWNMLITNQSEICKQTWWRNFLMIHNWFGFENICMTHTHHVGTDFSLFLIAPFMIMCLHKYPKKSMSVIFILALISTIGRFYITYARDMTVYVLFGIEYG</sequence>
<feature type="transmembrane region" description="Helical" evidence="1">
    <location>
        <begin position="349"/>
        <end position="369"/>
    </location>
</feature>
<feature type="transmembrane region" description="Helical" evidence="1">
    <location>
        <begin position="979"/>
        <end position="1000"/>
    </location>
</feature>
<dbReference type="SMART" id="SM00703">
    <property type="entry name" value="NRF"/>
    <property type="match status" value="2"/>
</dbReference>
<feature type="transmembrane region" description="Helical" evidence="1">
    <location>
        <begin position="1180"/>
        <end position="1200"/>
    </location>
</feature>